<evidence type="ECO:0000256" key="2">
    <source>
        <dbReference type="ARBA" id="ARBA00022692"/>
    </source>
</evidence>
<evidence type="ECO:0000256" key="4">
    <source>
        <dbReference type="ARBA" id="ARBA00022989"/>
    </source>
</evidence>
<dbReference type="HAMAP" id="MF_00902">
    <property type="entry name" value="TatC"/>
    <property type="match status" value="1"/>
</dbReference>
<keyword evidence="6 7" id="KW-0472">Membrane</keyword>
<dbReference type="PANTHER" id="PTHR30371">
    <property type="entry name" value="SEC-INDEPENDENT PROTEIN TRANSLOCASE PROTEIN TATC"/>
    <property type="match status" value="1"/>
</dbReference>
<dbReference type="InterPro" id="IPR002033">
    <property type="entry name" value="TatC"/>
</dbReference>
<keyword evidence="5 7" id="KW-0811">Translocation</keyword>
<feature type="transmembrane region" description="Helical" evidence="7">
    <location>
        <begin position="165"/>
        <end position="192"/>
    </location>
</feature>
<dbReference type="GO" id="GO:0033281">
    <property type="term" value="C:TAT protein transport complex"/>
    <property type="evidence" value="ECO:0007669"/>
    <property type="project" value="UniProtKB-UniRule"/>
</dbReference>
<dbReference type="EMBL" id="JACSPR010000005">
    <property type="protein sequence ID" value="MBD8030452.1"/>
    <property type="molecule type" value="Genomic_DNA"/>
</dbReference>
<evidence type="ECO:0000256" key="7">
    <source>
        <dbReference type="HAMAP-Rule" id="MF_00902"/>
    </source>
</evidence>
<keyword evidence="10" id="KW-1185">Reference proteome</keyword>
<evidence type="ECO:0000256" key="6">
    <source>
        <dbReference type="ARBA" id="ARBA00023136"/>
    </source>
</evidence>
<dbReference type="PROSITE" id="PS01218">
    <property type="entry name" value="TATC"/>
    <property type="match status" value="1"/>
</dbReference>
<dbReference type="Proteomes" id="UP000650224">
    <property type="component" value="Unassembled WGS sequence"/>
</dbReference>
<dbReference type="NCBIfam" id="TIGR00945">
    <property type="entry name" value="tatC"/>
    <property type="match status" value="1"/>
</dbReference>
<dbReference type="GO" id="GO:0043953">
    <property type="term" value="P:protein transport by the Tat complex"/>
    <property type="evidence" value="ECO:0007669"/>
    <property type="project" value="UniProtKB-UniRule"/>
</dbReference>
<feature type="transmembrane region" description="Helical" evidence="7">
    <location>
        <begin position="119"/>
        <end position="145"/>
    </location>
</feature>
<protein>
    <recommendedName>
        <fullName evidence="7">Sec-independent protein translocase protein TatC</fullName>
    </recommendedName>
</protein>
<evidence type="ECO:0000313" key="9">
    <source>
        <dbReference type="EMBL" id="MBD8030452.1"/>
    </source>
</evidence>
<dbReference type="InterPro" id="IPR019820">
    <property type="entry name" value="Sec-indep_translocase_CS"/>
</dbReference>
<keyword evidence="7" id="KW-0813">Transport</keyword>
<evidence type="ECO:0000313" key="10">
    <source>
        <dbReference type="Proteomes" id="UP000650224"/>
    </source>
</evidence>
<evidence type="ECO:0000256" key="3">
    <source>
        <dbReference type="ARBA" id="ARBA00022927"/>
    </source>
</evidence>
<organism evidence="9 10">
    <name type="scientific">Corynebacterium gallinarum</name>
    <dbReference type="NCBI Taxonomy" id="2762214"/>
    <lineage>
        <taxon>Bacteria</taxon>
        <taxon>Bacillati</taxon>
        <taxon>Actinomycetota</taxon>
        <taxon>Actinomycetes</taxon>
        <taxon>Mycobacteriales</taxon>
        <taxon>Corynebacteriaceae</taxon>
        <taxon>Corynebacterium</taxon>
    </lineage>
</organism>
<keyword evidence="2 7" id="KW-0812">Transmembrane</keyword>
<dbReference type="GO" id="GO:0009977">
    <property type="term" value="F:proton motive force dependent protein transmembrane transporter activity"/>
    <property type="evidence" value="ECO:0007669"/>
    <property type="project" value="TreeGrafter"/>
</dbReference>
<sequence>MSVVEHIQEFRRRLLISLAGILVGTILAFIWYQTSLWGTPSLGQILREPYCSLPPDARASFSASETDDCRLLATGPFDPFMLRLKVSGLVGLVLASPVWLSQVWGFITPGLMKNERRWTFVFVSIAVLLFVAGAVLAYFVVAFGLDFLLTIGDEASMAALTGERYFNFLLSLLLIFGVSFEVPLIIIMLNVVGILQYEAIKDKRRMIIMILFLFAAFMTPGQDPFSMLVLAMSLTLLVEIAIQFCRINDKRRDRQRPEWLDADDLSASPLDDAPGGAGAPQPVEPPAPVDADRGDNRTSTRFTHGGSAFDDVL</sequence>
<keyword evidence="7" id="KW-1003">Cell membrane</keyword>
<accession>A0A8I0LB43</accession>
<feature type="transmembrane region" description="Helical" evidence="7">
    <location>
        <begin position="12"/>
        <end position="32"/>
    </location>
</feature>
<dbReference type="Pfam" id="PF00902">
    <property type="entry name" value="TatC"/>
    <property type="match status" value="1"/>
</dbReference>
<reference evidence="9 10" key="1">
    <citation type="submission" date="2020-08" db="EMBL/GenBank/DDBJ databases">
        <title>A Genomic Blueprint of the Chicken Gut Microbiome.</title>
        <authorList>
            <person name="Gilroy R."/>
            <person name="Ravi A."/>
            <person name="Getino M."/>
            <person name="Pursley I."/>
            <person name="Horton D.L."/>
            <person name="Alikhan N.-F."/>
            <person name="Baker D."/>
            <person name="Gharbi K."/>
            <person name="Hall N."/>
            <person name="Watson M."/>
            <person name="Adriaenssens E.M."/>
            <person name="Foster-Nyarko E."/>
            <person name="Jarju S."/>
            <person name="Secka A."/>
            <person name="Antonio M."/>
            <person name="Oren A."/>
            <person name="Chaudhuri R."/>
            <person name="La Ragione R.M."/>
            <person name="Hildebrand F."/>
            <person name="Pallen M.J."/>
        </authorList>
    </citation>
    <scope>NUCLEOTIDE SEQUENCE [LARGE SCALE GENOMIC DNA]</scope>
    <source>
        <strain evidence="9 10">Sa1YVA5</strain>
    </source>
</reference>
<dbReference type="GO" id="GO:0065002">
    <property type="term" value="P:intracellular protein transmembrane transport"/>
    <property type="evidence" value="ECO:0007669"/>
    <property type="project" value="TreeGrafter"/>
</dbReference>
<feature type="transmembrane region" description="Helical" evidence="7">
    <location>
        <begin position="86"/>
        <end position="107"/>
    </location>
</feature>
<comment type="caution">
    <text evidence="9">The sequence shown here is derived from an EMBL/GenBank/DDBJ whole genome shotgun (WGS) entry which is preliminary data.</text>
</comment>
<evidence type="ECO:0000256" key="8">
    <source>
        <dbReference type="SAM" id="MobiDB-lite"/>
    </source>
</evidence>
<evidence type="ECO:0000256" key="5">
    <source>
        <dbReference type="ARBA" id="ARBA00023010"/>
    </source>
</evidence>
<feature type="transmembrane region" description="Helical" evidence="7">
    <location>
        <begin position="227"/>
        <end position="247"/>
    </location>
</feature>
<feature type="transmembrane region" description="Helical" evidence="7">
    <location>
        <begin position="204"/>
        <end position="221"/>
    </location>
</feature>
<gene>
    <name evidence="7 9" type="primary">tatC</name>
    <name evidence="9" type="ORF">H9627_08990</name>
</gene>
<comment type="subcellular location">
    <subcellularLocation>
        <location evidence="7">Cell membrane</location>
        <topology evidence="7">Multi-pass membrane protein</topology>
    </subcellularLocation>
    <subcellularLocation>
        <location evidence="1">Membrane</location>
        <topology evidence="1">Multi-pass membrane protein</topology>
    </subcellularLocation>
</comment>
<dbReference type="RefSeq" id="WP_191733726.1">
    <property type="nucleotide sequence ID" value="NZ_JACSPR010000005.1"/>
</dbReference>
<feature type="compositionally biased region" description="Low complexity" evidence="8">
    <location>
        <begin position="265"/>
        <end position="274"/>
    </location>
</feature>
<evidence type="ECO:0000256" key="1">
    <source>
        <dbReference type="ARBA" id="ARBA00004141"/>
    </source>
</evidence>
<comment type="subunit">
    <text evidence="7">The Tat system comprises two distinct complexes: a TatABC complex, containing multiple copies of TatA, TatB and TatC subunits, and a separate TatA complex, containing only TatA subunits. Substrates initially bind to the TatABC complex, which probably triggers association of the separate TatA complex to form the active translocon.</text>
</comment>
<comment type="function">
    <text evidence="7">Part of the twin-arginine translocation (Tat) system that transports large folded proteins containing a characteristic twin-arginine motif in their signal peptide across membranes. Together with TatB, TatC is part of a receptor directly interacting with Tat signal peptides.</text>
</comment>
<dbReference type="AlphaFoldDB" id="A0A8I0LB43"/>
<dbReference type="PANTHER" id="PTHR30371:SF0">
    <property type="entry name" value="SEC-INDEPENDENT PROTEIN TRANSLOCASE PROTEIN TATC, CHLOROPLASTIC-RELATED"/>
    <property type="match status" value="1"/>
</dbReference>
<feature type="region of interest" description="Disordered" evidence="8">
    <location>
        <begin position="264"/>
        <end position="313"/>
    </location>
</feature>
<keyword evidence="3 7" id="KW-0653">Protein transport</keyword>
<name>A0A8I0LB43_9CORY</name>
<comment type="similarity">
    <text evidence="7">Belongs to the TatC family.</text>
</comment>
<keyword evidence="4 7" id="KW-1133">Transmembrane helix</keyword>
<dbReference type="PRINTS" id="PR01840">
    <property type="entry name" value="TATCFAMILY"/>
</dbReference>
<proteinExistence type="inferred from homology"/>